<accession>A0A2G8TAY3</accession>
<dbReference type="Proteomes" id="UP000230390">
    <property type="component" value="Unassembled WGS sequence"/>
</dbReference>
<dbReference type="EMBL" id="PDOC01000016">
    <property type="protein sequence ID" value="PIL43217.1"/>
    <property type="molecule type" value="Genomic_DNA"/>
</dbReference>
<name>A0A2G8TAY3_9BURK</name>
<reference evidence="1 2" key="1">
    <citation type="submission" date="2017-10" db="EMBL/GenBank/DDBJ databases">
        <title>Massilia psychrophilum sp. nov., a novel purple-pigmented bacterium isolated from Tianshan glacier, Xinjiang Municipality, China.</title>
        <authorList>
            <person name="Wang H."/>
        </authorList>
    </citation>
    <scope>NUCLEOTIDE SEQUENCE [LARGE SCALE GENOMIC DNA]</scope>
    <source>
        <strain evidence="1 2">JCM 30074</strain>
    </source>
</reference>
<dbReference type="AlphaFoldDB" id="A0A2G8TAY3"/>
<evidence type="ECO:0000313" key="1">
    <source>
        <dbReference type="EMBL" id="PIL43217.1"/>
    </source>
</evidence>
<dbReference type="RefSeq" id="WP_099791732.1">
    <property type="nucleotide sequence ID" value="NZ_JBHLYV010000095.1"/>
</dbReference>
<sequence>MLCAFLPTATTMTTDALDDPADAAPDYNEIGRFIYGTARLEAALADMLETMGQGGADHAELAANVRQAQANFSALPAAEGDRIAFTALMHVLGTFALQRDAMFDAITSMPAEELAARNESLAAATAEVRRLAAIARDLAASGE</sequence>
<evidence type="ECO:0000313" key="2">
    <source>
        <dbReference type="Proteomes" id="UP000230390"/>
    </source>
</evidence>
<proteinExistence type="predicted"/>
<gene>
    <name evidence="1" type="ORF">CR105_20740</name>
</gene>
<protein>
    <submittedName>
        <fullName evidence="1">Uncharacterized protein</fullName>
    </submittedName>
</protein>
<organism evidence="1 2">
    <name type="scientific">Massilia eurypsychrophila</name>
    <dbReference type="NCBI Taxonomy" id="1485217"/>
    <lineage>
        <taxon>Bacteria</taxon>
        <taxon>Pseudomonadati</taxon>
        <taxon>Pseudomonadota</taxon>
        <taxon>Betaproteobacteria</taxon>
        <taxon>Burkholderiales</taxon>
        <taxon>Oxalobacteraceae</taxon>
        <taxon>Telluria group</taxon>
        <taxon>Massilia</taxon>
    </lineage>
</organism>
<comment type="caution">
    <text evidence="1">The sequence shown here is derived from an EMBL/GenBank/DDBJ whole genome shotgun (WGS) entry which is preliminary data.</text>
</comment>
<keyword evidence="2" id="KW-1185">Reference proteome</keyword>